<feature type="region of interest" description="Disordered" evidence="1">
    <location>
        <begin position="1"/>
        <end position="36"/>
    </location>
</feature>
<sequence>MTYFSEDIQMDDLGQNDDNIDDDIDDNIDDDIDDDIDIDDDDEIDYEIYQTDYAAAGDSAETSFTNPDTVIKASDAEGLTLRQKILASAVDSYYDALGIEPSLGRDINRFVLRRVRGTRIFRLRLKGNTKVNIINANTGKPNSLDYVAKQGGVNAVREGLGFSDWNPGDKKQKLSPSSNAEIKKGEQQLSKADSNIESAPLEDSGQAADEAAKGAEKLLAVFVREGSGKGKILSAASSYSLLVKDCPKPNHHVKLPFKQGTGSKTSAKWLSRPLSHGITERTAMATHVFNKILEDQKPSKTTYIQGRLLKARLKPLEPVQPSVPTIHQCRGIIAETRSYGQSQSRTFQRWKAIMAGGSIAHQHLHYPHLQVGMLTDGAMSTNNDVDTRDIRSGSVCESVHQTSQASSSSSPTPHDLLNSEIDNEQNCVEQGVERREHTTMIGTNYDLESVMGQRNLTSKPLQGSPSGSGQENGVITDPSGSDCQSIMPQANTFGVVHYKDLAQRKQIIKKRKGAEFSPIEPSVGFPCVNSNEKYGNESVISGSISFQPSCKENTSSAIQQQTVPGNKRPQSASYLQKAVIPQSASRRPQTAGDSATRKAVRFADQSILSTQVVNGKQERDTSTKNKKSCRPHSLDSGFHDREDPEDDHSECRGSKTFLTQQPVESSTCSTAQADSSPQTNGSGKKTALKNSSQLLLEYTINESKKTKMTQEGAHWSTPQEMHGPKSAYLTYVQEESGLSKKPSMDKKNSGSNIKRRHDDRCAEYINNRRPKTKGNNIKNSNTRKFGYSTNAKQEQKSDIDDDTERQLFNKHTELHRVMKKFFKPANISIKSHKCNRSQHAQSYKAKVLKLLQAKANARPFSATTYSDRVISEKKMASKRPIKNLRPKSAEMFAEKSLILSKHGLLKSHTKSVSTNCQEPNSGFNLIFAKPMDPQSLKTVKQVESDYQVKQVNAAAMSETRTTHSSSRSKVTFASNKDQRKTDEFQLFSTSGLRVRNSSGKQCDNFQGSILSQDSDRTLLMGGNVNEILDADIMWAELSSDDSDNGMREDSSAQILATEEDFFMAKFDLLNMQFEAVKAELRLEKLKSALKQGQDQDYDSATFENSIASQQPALPSTNQNEKIFCLNSKTVEPIQINEFPHHLSSPHSIFLTHADYMSHDNVTAESHRTTLECSKSYETETHQESQTECQASSSVMFEYQKPQLTREALLSSQLYRKTNVFVEVSSQDRTRSSSITKRKESPYHTLKVLNSNQQYFQKESHHEDGRKSNDKFLRVPSSNSTLARMTDQEKEFEMCKHQTQKKMQRDYPMLLGIKIESQPLDLNQYVKKNIKFGTETARVVEENLQQNSNYQEMLQAYRRHCIEDRDDSESDSDATSFSQLDKSKQSKKTQFNLEFDCNEERIQIKKEKKMNSNMGMMSTNSWSRSRPVSATTNGSGWKNDCHPSSSPKEFVETPLVISHFNNEVDQSGNEISLLSKNSKNLFSSSVLIKDPIWERNQLPRKGFNSNNLREQPIVIPDQGTLKNSSDQDMLTVVAQAKKITKKSGEVAIEEPMTVLCKFPPLCFKLNARPPNGFLYYFAYGPNMSCDRLCTYLQCENPPPRFWALLFGFGLVFNKKGTESSAAGIGGFSNLEYNVTSSVEGCIFQLTSAQLKQLDAFMEYPRSQEHVVLPVWMSNCSSSVSGQGLGVAQYCVPAVTYIALNEAMWTEPIYANEFSVSQCLKAASEMCSKCYQEHLTSFSTIPQQHDLPLTITAT</sequence>
<feature type="region of interest" description="Disordered" evidence="1">
    <location>
        <begin position="380"/>
        <end position="422"/>
    </location>
</feature>
<feature type="region of interest" description="Disordered" evidence="1">
    <location>
        <begin position="767"/>
        <end position="799"/>
    </location>
</feature>
<evidence type="ECO:0000313" key="3">
    <source>
        <dbReference type="Proteomes" id="UP001283361"/>
    </source>
</evidence>
<protein>
    <submittedName>
        <fullName evidence="2">Uncharacterized protein</fullName>
    </submittedName>
</protein>
<proteinExistence type="predicted"/>
<feature type="region of interest" description="Disordered" evidence="1">
    <location>
        <begin position="456"/>
        <end position="482"/>
    </location>
</feature>
<feature type="compositionally biased region" description="Polar residues" evidence="1">
    <location>
        <begin position="582"/>
        <end position="593"/>
    </location>
</feature>
<feature type="compositionally biased region" description="Polar residues" evidence="1">
    <location>
        <begin position="1423"/>
        <end position="1444"/>
    </location>
</feature>
<feature type="region of interest" description="Disordered" evidence="1">
    <location>
        <begin position="159"/>
        <end position="193"/>
    </location>
</feature>
<feature type="compositionally biased region" description="Low complexity" evidence="1">
    <location>
        <begin position="398"/>
        <end position="414"/>
    </location>
</feature>
<organism evidence="2 3">
    <name type="scientific">Elysia crispata</name>
    <name type="common">lettuce slug</name>
    <dbReference type="NCBI Taxonomy" id="231223"/>
    <lineage>
        <taxon>Eukaryota</taxon>
        <taxon>Metazoa</taxon>
        <taxon>Spiralia</taxon>
        <taxon>Lophotrochozoa</taxon>
        <taxon>Mollusca</taxon>
        <taxon>Gastropoda</taxon>
        <taxon>Heterobranchia</taxon>
        <taxon>Euthyneura</taxon>
        <taxon>Panpulmonata</taxon>
        <taxon>Sacoglossa</taxon>
        <taxon>Placobranchoidea</taxon>
        <taxon>Plakobranchidae</taxon>
        <taxon>Elysia</taxon>
    </lineage>
</organism>
<dbReference type="InterPro" id="IPR013024">
    <property type="entry name" value="GGCT-like"/>
</dbReference>
<feature type="compositionally biased region" description="Low complexity" evidence="1">
    <location>
        <begin position="1412"/>
        <end position="1422"/>
    </location>
</feature>
<feature type="compositionally biased region" description="Polar residues" evidence="1">
    <location>
        <begin position="773"/>
        <end position="792"/>
    </location>
</feature>
<dbReference type="EMBL" id="JAWDGP010007508">
    <property type="protein sequence ID" value="KAK3715360.1"/>
    <property type="molecule type" value="Genomic_DNA"/>
</dbReference>
<feature type="region of interest" description="Disordered" evidence="1">
    <location>
        <begin position="1363"/>
        <end position="1382"/>
    </location>
</feature>
<evidence type="ECO:0000256" key="1">
    <source>
        <dbReference type="SAM" id="MobiDB-lite"/>
    </source>
</evidence>
<feature type="compositionally biased region" description="Acidic residues" evidence="1">
    <location>
        <begin position="8"/>
        <end position="36"/>
    </location>
</feature>
<dbReference type="Gene3D" id="3.10.490.10">
    <property type="entry name" value="Gamma-glutamyl cyclotransferase-like"/>
    <property type="match status" value="1"/>
</dbReference>
<gene>
    <name evidence="2" type="ORF">RRG08_004709</name>
</gene>
<keyword evidence="3" id="KW-1185">Reference proteome</keyword>
<dbReference type="Proteomes" id="UP001283361">
    <property type="component" value="Unassembled WGS sequence"/>
</dbReference>
<comment type="caution">
    <text evidence="2">The sequence shown here is derived from an EMBL/GenBank/DDBJ whole genome shotgun (WGS) entry which is preliminary data.</text>
</comment>
<feature type="region of interest" description="Disordered" evidence="1">
    <location>
        <begin position="610"/>
        <end position="687"/>
    </location>
</feature>
<feature type="compositionally biased region" description="Polar residues" evidence="1">
    <location>
        <begin position="656"/>
        <end position="687"/>
    </location>
</feature>
<feature type="region of interest" description="Disordered" evidence="1">
    <location>
        <begin position="578"/>
        <end position="598"/>
    </location>
</feature>
<evidence type="ECO:0000313" key="2">
    <source>
        <dbReference type="EMBL" id="KAK3715360.1"/>
    </source>
</evidence>
<dbReference type="CDD" id="cd06661">
    <property type="entry name" value="GGCT_like"/>
    <property type="match status" value="1"/>
</dbReference>
<accession>A0AAE0XW97</accession>
<name>A0AAE0XW97_9GAST</name>
<feature type="region of interest" description="Disordered" evidence="1">
    <location>
        <begin position="1412"/>
        <end position="1444"/>
    </location>
</feature>
<reference evidence="2" key="1">
    <citation type="journal article" date="2023" name="G3 (Bethesda)">
        <title>A reference genome for the long-term kleptoplast-retaining sea slug Elysia crispata morphotype clarki.</title>
        <authorList>
            <person name="Eastman K.E."/>
            <person name="Pendleton A.L."/>
            <person name="Shaikh M.A."/>
            <person name="Suttiyut T."/>
            <person name="Ogas R."/>
            <person name="Tomko P."/>
            <person name="Gavelis G."/>
            <person name="Widhalm J.R."/>
            <person name="Wisecaver J.H."/>
        </authorList>
    </citation>
    <scope>NUCLEOTIDE SEQUENCE</scope>
    <source>
        <strain evidence="2">ECLA1</strain>
    </source>
</reference>